<dbReference type="PIRSF" id="PIRSF017126">
    <property type="entry name" value="Condensin_H"/>
    <property type="match status" value="1"/>
</dbReference>
<dbReference type="GO" id="GO:0000796">
    <property type="term" value="C:condensin complex"/>
    <property type="evidence" value="ECO:0007669"/>
    <property type="project" value="InterPro"/>
</dbReference>
<feature type="compositionally biased region" description="Gly residues" evidence="12">
    <location>
        <begin position="98"/>
        <end position="109"/>
    </location>
</feature>
<dbReference type="GO" id="GO:0005737">
    <property type="term" value="C:cytoplasm"/>
    <property type="evidence" value="ECO:0007669"/>
    <property type="project" value="UniProtKB-SubCell"/>
</dbReference>
<feature type="compositionally biased region" description="Acidic residues" evidence="12">
    <location>
        <begin position="727"/>
        <end position="743"/>
    </location>
</feature>
<sequence length="838" mass="92285">MPARKKVDDSDTEMEEDDEYEDGVEGSSSRPKEQTTGKHRRRVSMLKDMEGHSKSKASVTMKSMDSSDLTANDDLTEKRRRRQSRAAAALIAEEEGDGASGSGGAGGAGPRTPKKTAVARANMLNAVDHTPLPAVSLDVMTSNFEEWMKMATDNKINAANSWNFALIDYFHDMSLLRNAQDGSVNFQKASYTLDGCVKVWTSRVDSCRNDTGKLLSNLTNDTGNRDDDEEGAEDGEGDNEEGGRSQAKRKRAHRPENTLAKSFEQLQVKKLDTEGTVDPLFKKTSADFDEGGAGGLLMNHLSVDAQLQIVFDASDTRLLDEEDEEFEDAQVPLADLRAKFMPDLEELEERTIMPSLSDFKFASNDLTFAAHVLPSRNTPDEPIDFGNGDSEMPGAGEGPVEDFFTGGEAVPDFDGGFPGDGGGFDDDGDDDHGGEDMGDFTAANATGPNRTGPVEPFDPRRGRDERTLIMSMSEDTTEMLDYFDTTVMRNWAGPQHWKVRRAIRKDGDTTGNTTTRSRKDKTVFMIDFDNASTENTAKKLFVPATRGTLTLPSAKASQTTKKKGSKSAKVPKKNDFLLPNDMHFSSMQLLRLFTKPKFTVQMRRLNVDDPIKGEDDEIDEKFWAQAVADNAADPNQDDMGFGPIPFSTQFFHDEDDGDDPPGFDDGGMQDAPAAMDEEDLIAATQGTLKRVRPEHINYTKRAKRVDVRMLKENIWKGLNIVVPHGAEDEETSTPNEPEAEPTDPTEAREFTNVISNLRTQYPKDKLDEISTSFCFICLLHLANERGLKIQVGEAPDWASAGNAVVDDEDAGADNADTKRIGELGRLQVFRDPNARPAA</sequence>
<feature type="compositionally biased region" description="Acidic residues" evidence="12">
    <location>
        <begin position="423"/>
        <end position="438"/>
    </location>
</feature>
<dbReference type="GO" id="GO:0051301">
    <property type="term" value="P:cell division"/>
    <property type="evidence" value="ECO:0007669"/>
    <property type="project" value="UniProtKB-KW"/>
</dbReference>
<reference evidence="13 14" key="1">
    <citation type="journal article" date="2019" name="Fungal Biol. Biotechnol.">
        <title>Draft genome sequence of fastidious pathogen Ceratobasidium theobromae, which causes vascular-streak dieback in Theobroma cacao.</title>
        <authorList>
            <person name="Ali S.S."/>
            <person name="Asman A."/>
            <person name="Shao J."/>
            <person name="Firmansyah A.P."/>
            <person name="Susilo A.W."/>
            <person name="Rosmana A."/>
            <person name="McMahon P."/>
            <person name="Junaid M."/>
            <person name="Guest D."/>
            <person name="Kheng T.Y."/>
            <person name="Meinhardt L.W."/>
            <person name="Bailey B.A."/>
        </authorList>
    </citation>
    <scope>NUCLEOTIDE SEQUENCE [LARGE SCALE GENOMIC DNA]</scope>
    <source>
        <strain evidence="13 14">CT2</strain>
    </source>
</reference>
<dbReference type="GO" id="GO:0007076">
    <property type="term" value="P:mitotic chromosome condensation"/>
    <property type="evidence" value="ECO:0007669"/>
    <property type="project" value="InterPro"/>
</dbReference>
<feature type="region of interest" description="Disordered" evidence="12">
    <location>
        <begin position="416"/>
        <end position="461"/>
    </location>
</feature>
<feature type="compositionally biased region" description="Polar residues" evidence="12">
    <location>
        <begin position="56"/>
        <end position="70"/>
    </location>
</feature>
<evidence type="ECO:0000313" key="13">
    <source>
        <dbReference type="EMBL" id="KAB5594948.1"/>
    </source>
</evidence>
<evidence type="ECO:0000256" key="9">
    <source>
        <dbReference type="ARBA" id="ARBA00023067"/>
    </source>
</evidence>
<evidence type="ECO:0000256" key="7">
    <source>
        <dbReference type="ARBA" id="ARBA00022618"/>
    </source>
</evidence>
<keyword evidence="8 11" id="KW-0498">Mitosis</keyword>
<accession>A0A5N5QTG9</accession>
<keyword evidence="6" id="KW-0963">Cytoplasm</keyword>
<protein>
    <recommendedName>
        <fullName evidence="4 11">Condensin complex subunit 2</fullName>
    </recommendedName>
</protein>
<dbReference type="OrthoDB" id="362021at2759"/>
<comment type="function">
    <text evidence="11">Regulatory subunit of the condensin complex, a complex required for conversion of interphase chromatin into mitotic-like condense chromosomes.</text>
</comment>
<keyword evidence="10 11" id="KW-0131">Cell cycle</keyword>
<evidence type="ECO:0000256" key="8">
    <source>
        <dbReference type="ARBA" id="ARBA00022776"/>
    </source>
</evidence>
<evidence type="ECO:0000313" key="14">
    <source>
        <dbReference type="Proteomes" id="UP000383932"/>
    </source>
</evidence>
<feature type="region of interest" description="Disordered" evidence="12">
    <location>
        <begin position="1"/>
        <end position="114"/>
    </location>
</feature>
<keyword evidence="9 11" id="KW-0226">DNA condensation</keyword>
<feature type="compositionally biased region" description="Acidic residues" evidence="12">
    <location>
        <begin position="653"/>
        <end position="662"/>
    </location>
</feature>
<dbReference type="InterPro" id="IPR022816">
    <property type="entry name" value="Condensin_barren_su2"/>
</dbReference>
<evidence type="ECO:0000256" key="2">
    <source>
        <dbReference type="ARBA" id="ARBA00004496"/>
    </source>
</evidence>
<feature type="compositionally biased region" description="Acidic residues" evidence="12">
    <location>
        <begin position="226"/>
        <end position="240"/>
    </location>
</feature>
<proteinExistence type="inferred from homology"/>
<comment type="caution">
    <text evidence="13">The sequence shown here is derived from an EMBL/GenBank/DDBJ whole genome shotgun (WGS) entry which is preliminary data.</text>
</comment>
<evidence type="ECO:0000256" key="4">
    <source>
        <dbReference type="ARBA" id="ARBA00016065"/>
    </source>
</evidence>
<dbReference type="PANTHER" id="PTHR13108:SF9">
    <property type="entry name" value="CONDENSIN COMPLEX SUBUNIT 2"/>
    <property type="match status" value="1"/>
</dbReference>
<feature type="compositionally biased region" description="Basic residues" evidence="12">
    <location>
        <begin position="560"/>
        <end position="571"/>
    </location>
</feature>
<feature type="compositionally biased region" description="Acidic residues" evidence="12">
    <location>
        <begin position="10"/>
        <end position="24"/>
    </location>
</feature>
<evidence type="ECO:0000256" key="5">
    <source>
        <dbReference type="ARBA" id="ARBA00022454"/>
    </source>
</evidence>
<keyword evidence="5" id="KW-0158">Chromosome</keyword>
<feature type="region of interest" description="Disordered" evidence="12">
    <location>
        <begin position="211"/>
        <end position="259"/>
    </location>
</feature>
<dbReference type="Proteomes" id="UP000383932">
    <property type="component" value="Unassembled WGS sequence"/>
</dbReference>
<evidence type="ECO:0000256" key="10">
    <source>
        <dbReference type="ARBA" id="ARBA00023306"/>
    </source>
</evidence>
<dbReference type="EMBL" id="SSOP01000014">
    <property type="protein sequence ID" value="KAB5594948.1"/>
    <property type="molecule type" value="Genomic_DNA"/>
</dbReference>
<feature type="region of interest" description="Disordered" evidence="12">
    <location>
        <begin position="553"/>
        <end position="572"/>
    </location>
</feature>
<keyword evidence="14" id="KW-1185">Reference proteome</keyword>
<dbReference type="PANTHER" id="PTHR13108">
    <property type="entry name" value="CONDENSIN COMPLEX SUBUNIT 2"/>
    <property type="match status" value="1"/>
</dbReference>
<evidence type="ECO:0000256" key="11">
    <source>
        <dbReference type="PIRNR" id="PIRNR017126"/>
    </source>
</evidence>
<feature type="region of interest" description="Disordered" evidence="12">
    <location>
        <begin position="725"/>
        <end position="745"/>
    </location>
</feature>
<comment type="similarity">
    <text evidence="3 11">Belongs to the CND2 (condensin subunit 2) family.</text>
</comment>
<name>A0A5N5QTG9_9AGAM</name>
<feature type="region of interest" description="Disordered" evidence="12">
    <location>
        <begin position="651"/>
        <end position="671"/>
    </location>
</feature>
<dbReference type="Pfam" id="PF05786">
    <property type="entry name" value="Cnd2"/>
    <property type="match status" value="1"/>
</dbReference>
<gene>
    <name evidence="13" type="ORF">CTheo_1581</name>
</gene>
<keyword evidence="7 11" id="KW-0132">Cell division</keyword>
<evidence type="ECO:0000256" key="3">
    <source>
        <dbReference type="ARBA" id="ARBA00009471"/>
    </source>
</evidence>
<evidence type="ECO:0000256" key="12">
    <source>
        <dbReference type="SAM" id="MobiDB-lite"/>
    </source>
</evidence>
<evidence type="ECO:0000256" key="1">
    <source>
        <dbReference type="ARBA" id="ARBA00004286"/>
    </source>
</evidence>
<comment type="subcellular location">
    <subcellularLocation>
        <location evidence="1">Chromosome</location>
    </subcellularLocation>
    <subcellularLocation>
        <location evidence="2">Cytoplasm</location>
    </subcellularLocation>
</comment>
<organism evidence="13 14">
    <name type="scientific">Ceratobasidium theobromae</name>
    <dbReference type="NCBI Taxonomy" id="1582974"/>
    <lineage>
        <taxon>Eukaryota</taxon>
        <taxon>Fungi</taxon>
        <taxon>Dikarya</taxon>
        <taxon>Basidiomycota</taxon>
        <taxon>Agaricomycotina</taxon>
        <taxon>Agaricomycetes</taxon>
        <taxon>Cantharellales</taxon>
        <taxon>Ceratobasidiaceae</taxon>
        <taxon>Ceratobasidium</taxon>
    </lineage>
</organism>
<dbReference type="AlphaFoldDB" id="A0A5N5QTG9"/>
<evidence type="ECO:0000256" key="6">
    <source>
        <dbReference type="ARBA" id="ARBA00022490"/>
    </source>
</evidence>
<dbReference type="GO" id="GO:0003682">
    <property type="term" value="F:chromatin binding"/>
    <property type="evidence" value="ECO:0007669"/>
    <property type="project" value="TreeGrafter"/>
</dbReference>